<dbReference type="InterPro" id="IPR032710">
    <property type="entry name" value="NTF2-like_dom_sf"/>
</dbReference>
<gene>
    <name evidence="1" type="ORF">B4923_09380</name>
</gene>
<evidence type="ECO:0000313" key="1">
    <source>
        <dbReference type="EMBL" id="PWC12736.1"/>
    </source>
</evidence>
<protein>
    <submittedName>
        <fullName evidence="1">Uncharacterized protein</fullName>
    </submittedName>
</protein>
<accession>A0A2U1TTJ7</accession>
<dbReference type="OrthoDB" id="1256785at2"/>
<reference evidence="1 2" key="1">
    <citation type="submission" date="2018-04" db="EMBL/GenBank/DDBJ databases">
        <title>Brenneria corticis sp.nov.</title>
        <authorList>
            <person name="Li Y."/>
        </authorList>
    </citation>
    <scope>NUCLEOTIDE SEQUENCE [LARGE SCALE GENOMIC DNA]</scope>
    <source>
        <strain evidence="1 2">LMG 27715</strain>
    </source>
</reference>
<dbReference type="AlphaFoldDB" id="A0A2U1TTJ7"/>
<evidence type="ECO:0000313" key="2">
    <source>
        <dbReference type="Proteomes" id="UP000245138"/>
    </source>
</evidence>
<organism evidence="1 2">
    <name type="scientific">Brenneria roseae subsp. americana</name>
    <dbReference type="NCBI Taxonomy" id="1508507"/>
    <lineage>
        <taxon>Bacteria</taxon>
        <taxon>Pseudomonadati</taxon>
        <taxon>Pseudomonadota</taxon>
        <taxon>Gammaproteobacteria</taxon>
        <taxon>Enterobacterales</taxon>
        <taxon>Pectobacteriaceae</taxon>
        <taxon>Brenneria</taxon>
    </lineage>
</organism>
<proteinExistence type="predicted"/>
<dbReference type="EMBL" id="QDKJ01000006">
    <property type="protein sequence ID" value="PWC12736.1"/>
    <property type="molecule type" value="Genomic_DNA"/>
</dbReference>
<dbReference type="Proteomes" id="UP000245138">
    <property type="component" value="Unassembled WGS sequence"/>
</dbReference>
<sequence>MENNIQRVTRALEAVISRPDHDEQTIKSFFASDYHQTVNGIELDYDNFIAHMAKLKQITESMELKILTIAEQGNQVLTHHLVNVSKKNGERALTEVFASFTLKNERIVICHELTRLISGSEEDKRLGSTH</sequence>
<comment type="caution">
    <text evidence="1">The sequence shown here is derived from an EMBL/GenBank/DDBJ whole genome shotgun (WGS) entry which is preliminary data.</text>
</comment>
<dbReference type="RefSeq" id="WP_109054090.1">
    <property type="nucleotide sequence ID" value="NZ_QDKJ01000006.1"/>
</dbReference>
<name>A0A2U1TTJ7_9GAMM</name>
<dbReference type="SUPFAM" id="SSF54427">
    <property type="entry name" value="NTF2-like"/>
    <property type="match status" value="1"/>
</dbReference>
<keyword evidence="2" id="KW-1185">Reference proteome</keyword>
<dbReference type="Gene3D" id="3.10.450.50">
    <property type="match status" value="1"/>
</dbReference>